<dbReference type="GeneID" id="86956523"/>
<dbReference type="PANTHER" id="PTHR43441:SF11">
    <property type="entry name" value="RIBOSOMAL-PROTEIN-SERINE ACETYLTRANSFERASE"/>
    <property type="match status" value="1"/>
</dbReference>
<dbReference type="PROSITE" id="PS51186">
    <property type="entry name" value="GNAT"/>
    <property type="match status" value="1"/>
</dbReference>
<gene>
    <name evidence="2" type="ORF">Scinn_02580</name>
</gene>
<evidence type="ECO:0000313" key="2">
    <source>
        <dbReference type="EMBL" id="GHI10795.1"/>
    </source>
</evidence>
<comment type="caution">
    <text evidence="2">The sequence shown here is derived from an EMBL/GenBank/DDBJ whole genome shotgun (WGS) entry which is preliminary data.</text>
</comment>
<dbReference type="Gene3D" id="3.40.630.30">
    <property type="match status" value="1"/>
</dbReference>
<proteinExistence type="predicted"/>
<dbReference type="InterPro" id="IPR051908">
    <property type="entry name" value="Ribosomal_N-acetyltransferase"/>
</dbReference>
<dbReference type="Pfam" id="PF13302">
    <property type="entry name" value="Acetyltransf_3"/>
    <property type="match status" value="1"/>
</dbReference>
<evidence type="ECO:0000259" key="1">
    <source>
        <dbReference type="PROSITE" id="PS51186"/>
    </source>
</evidence>
<evidence type="ECO:0000313" key="3">
    <source>
        <dbReference type="Proteomes" id="UP000660554"/>
    </source>
</evidence>
<keyword evidence="3" id="KW-1185">Reference proteome</keyword>
<dbReference type="Proteomes" id="UP000660554">
    <property type="component" value="Unassembled WGS sequence"/>
</dbReference>
<sequence>MQGKLVRLERPRDEDYELMARWFGPDAPAAVMAATDGDVVTAEEFRRLDQSGGLRQFAVRDAEDRTVGAVHFKAQGPVGGYVLGGAIGDRELWRRGLGAEAFDLLIDHLFHARNAHRVQFTTALYNKNVLRLVTGVGFTLEGILREYFYLDGRHHDGAVWGLLRHEYYAAVEELKRTDATFSLPDAIPEADKEQARRLLAEYIASPFGKTSTGLLLAAAGVAPVDRDRDRTHEGDRLPGADER</sequence>
<organism evidence="2 3">
    <name type="scientific">Streptomyces virginiae</name>
    <name type="common">Streptomyces cinnamonensis</name>
    <dbReference type="NCBI Taxonomy" id="1961"/>
    <lineage>
        <taxon>Bacteria</taxon>
        <taxon>Bacillati</taxon>
        <taxon>Actinomycetota</taxon>
        <taxon>Actinomycetes</taxon>
        <taxon>Kitasatosporales</taxon>
        <taxon>Streptomycetaceae</taxon>
        <taxon>Streptomyces</taxon>
    </lineage>
</organism>
<dbReference type="InterPro" id="IPR016181">
    <property type="entry name" value="Acyl_CoA_acyltransferase"/>
</dbReference>
<dbReference type="EMBL" id="BNDV01000002">
    <property type="protein sequence ID" value="GHI10795.1"/>
    <property type="molecule type" value="Genomic_DNA"/>
</dbReference>
<dbReference type="RefSeq" id="WP_051735155.1">
    <property type="nucleotide sequence ID" value="NZ_BMRU01000033.1"/>
</dbReference>
<feature type="domain" description="N-acetyltransferase" evidence="1">
    <location>
        <begin position="6"/>
        <end position="166"/>
    </location>
</feature>
<dbReference type="InterPro" id="IPR000182">
    <property type="entry name" value="GNAT_dom"/>
</dbReference>
<dbReference type="SUPFAM" id="SSF55729">
    <property type="entry name" value="Acyl-CoA N-acyltransferases (Nat)"/>
    <property type="match status" value="1"/>
</dbReference>
<protein>
    <recommendedName>
        <fullName evidence="1">N-acetyltransferase domain-containing protein</fullName>
    </recommendedName>
</protein>
<dbReference type="PANTHER" id="PTHR43441">
    <property type="entry name" value="RIBOSOMAL-PROTEIN-SERINE ACETYLTRANSFERASE"/>
    <property type="match status" value="1"/>
</dbReference>
<name>A0ABQ3NDE1_STRVG</name>
<accession>A0ABQ3NDE1</accession>
<reference evidence="3" key="1">
    <citation type="submission" date="2020-09" db="EMBL/GenBank/DDBJ databases">
        <title>Whole genome shotgun sequence of Streptomyces cinnamonensis NBRC 15873.</title>
        <authorList>
            <person name="Komaki H."/>
            <person name="Tamura T."/>
        </authorList>
    </citation>
    <scope>NUCLEOTIDE SEQUENCE [LARGE SCALE GENOMIC DNA]</scope>
    <source>
        <strain evidence="3">NBRC 15873</strain>
    </source>
</reference>